<evidence type="ECO:0000313" key="2">
    <source>
        <dbReference type="EMBL" id="KAH3699327.1"/>
    </source>
</evidence>
<feature type="region of interest" description="Disordered" evidence="1">
    <location>
        <begin position="1"/>
        <end position="32"/>
    </location>
</feature>
<keyword evidence="3" id="KW-1185">Reference proteome</keyword>
<organism evidence="2 3">
    <name type="scientific">Dreissena polymorpha</name>
    <name type="common">Zebra mussel</name>
    <name type="synonym">Mytilus polymorpha</name>
    <dbReference type="NCBI Taxonomy" id="45954"/>
    <lineage>
        <taxon>Eukaryota</taxon>
        <taxon>Metazoa</taxon>
        <taxon>Spiralia</taxon>
        <taxon>Lophotrochozoa</taxon>
        <taxon>Mollusca</taxon>
        <taxon>Bivalvia</taxon>
        <taxon>Autobranchia</taxon>
        <taxon>Heteroconchia</taxon>
        <taxon>Euheterodonta</taxon>
        <taxon>Imparidentia</taxon>
        <taxon>Neoheterodontei</taxon>
        <taxon>Myida</taxon>
        <taxon>Dreissenoidea</taxon>
        <taxon>Dreissenidae</taxon>
        <taxon>Dreissena</taxon>
    </lineage>
</organism>
<dbReference type="Proteomes" id="UP000828390">
    <property type="component" value="Unassembled WGS sequence"/>
</dbReference>
<reference evidence="2" key="2">
    <citation type="submission" date="2020-11" db="EMBL/GenBank/DDBJ databases">
        <authorList>
            <person name="McCartney M.A."/>
            <person name="Auch B."/>
            <person name="Kono T."/>
            <person name="Mallez S."/>
            <person name="Becker A."/>
            <person name="Gohl D.M."/>
            <person name="Silverstein K.A.T."/>
            <person name="Koren S."/>
            <person name="Bechman K.B."/>
            <person name="Herman A."/>
            <person name="Abrahante J.E."/>
            <person name="Garbe J."/>
        </authorList>
    </citation>
    <scope>NUCLEOTIDE SEQUENCE</scope>
    <source>
        <strain evidence="2">Duluth1</strain>
        <tissue evidence="2">Whole animal</tissue>
    </source>
</reference>
<sequence length="72" mass="7694">MSNPVVENMRSDGIEVAEPASRESQSPPAVNPPEYLTQLTIAHHLSAQPDLRCLSSTNGIFGTKSEPDGGFL</sequence>
<accession>A0A9D3YF15</accession>
<name>A0A9D3YF15_DREPO</name>
<evidence type="ECO:0000313" key="3">
    <source>
        <dbReference type="Proteomes" id="UP000828390"/>
    </source>
</evidence>
<dbReference type="AlphaFoldDB" id="A0A9D3YF15"/>
<gene>
    <name evidence="2" type="ORF">DPMN_074283</name>
</gene>
<protein>
    <submittedName>
        <fullName evidence="2">Uncharacterized protein</fullName>
    </submittedName>
</protein>
<dbReference type="EMBL" id="JAIWYP010000015">
    <property type="protein sequence ID" value="KAH3699327.1"/>
    <property type="molecule type" value="Genomic_DNA"/>
</dbReference>
<evidence type="ECO:0000256" key="1">
    <source>
        <dbReference type="SAM" id="MobiDB-lite"/>
    </source>
</evidence>
<proteinExistence type="predicted"/>
<reference evidence="2" key="1">
    <citation type="journal article" date="2019" name="bioRxiv">
        <title>The Genome of the Zebra Mussel, Dreissena polymorpha: A Resource for Invasive Species Research.</title>
        <authorList>
            <person name="McCartney M.A."/>
            <person name="Auch B."/>
            <person name="Kono T."/>
            <person name="Mallez S."/>
            <person name="Zhang Y."/>
            <person name="Obille A."/>
            <person name="Becker A."/>
            <person name="Abrahante J.E."/>
            <person name="Garbe J."/>
            <person name="Badalamenti J.P."/>
            <person name="Herman A."/>
            <person name="Mangelson H."/>
            <person name="Liachko I."/>
            <person name="Sullivan S."/>
            <person name="Sone E.D."/>
            <person name="Koren S."/>
            <person name="Silverstein K.A.T."/>
            <person name="Beckman K.B."/>
            <person name="Gohl D.M."/>
        </authorList>
    </citation>
    <scope>NUCLEOTIDE SEQUENCE</scope>
    <source>
        <strain evidence="2">Duluth1</strain>
        <tissue evidence="2">Whole animal</tissue>
    </source>
</reference>
<comment type="caution">
    <text evidence="2">The sequence shown here is derived from an EMBL/GenBank/DDBJ whole genome shotgun (WGS) entry which is preliminary data.</text>
</comment>